<organism evidence="4 5">
    <name type="scientific">Candidatus Kaiserbacteria bacterium CG_4_8_14_3_um_filter_38_9</name>
    <dbReference type="NCBI Taxonomy" id="1974599"/>
    <lineage>
        <taxon>Bacteria</taxon>
        <taxon>Candidatus Kaiseribacteriota</taxon>
    </lineage>
</organism>
<gene>
    <name evidence="4" type="ORF">COZ82_00830</name>
</gene>
<comment type="caution">
    <text evidence="4">The sequence shown here is derived from an EMBL/GenBank/DDBJ whole genome shotgun (WGS) entry which is preliminary data.</text>
</comment>
<dbReference type="PANTHER" id="PTHR30627">
    <property type="entry name" value="PEPTIDOGLYCAN D,D-TRANSPEPTIDASE"/>
    <property type="match status" value="1"/>
</dbReference>
<dbReference type="AlphaFoldDB" id="A0A2M7IPK3"/>
<feature type="domain" description="Penicillin-binding protein transpeptidase" evidence="3">
    <location>
        <begin position="31"/>
        <end position="333"/>
    </location>
</feature>
<evidence type="ECO:0000313" key="4">
    <source>
        <dbReference type="EMBL" id="PIW97210.1"/>
    </source>
</evidence>
<dbReference type="GO" id="GO:0005886">
    <property type="term" value="C:plasma membrane"/>
    <property type="evidence" value="ECO:0007669"/>
    <property type="project" value="TreeGrafter"/>
</dbReference>
<dbReference type="Proteomes" id="UP000230837">
    <property type="component" value="Unassembled WGS sequence"/>
</dbReference>
<dbReference type="GO" id="GO:0071555">
    <property type="term" value="P:cell wall organization"/>
    <property type="evidence" value="ECO:0007669"/>
    <property type="project" value="TreeGrafter"/>
</dbReference>
<dbReference type="EMBL" id="PFHR01000050">
    <property type="protein sequence ID" value="PIW97210.1"/>
    <property type="molecule type" value="Genomic_DNA"/>
</dbReference>
<evidence type="ECO:0000256" key="2">
    <source>
        <dbReference type="ARBA" id="ARBA00023136"/>
    </source>
</evidence>
<evidence type="ECO:0000256" key="1">
    <source>
        <dbReference type="ARBA" id="ARBA00004370"/>
    </source>
</evidence>
<dbReference type="InterPro" id="IPR012338">
    <property type="entry name" value="Beta-lactam/transpept-like"/>
</dbReference>
<keyword evidence="2" id="KW-0472">Membrane</keyword>
<dbReference type="InterPro" id="IPR050515">
    <property type="entry name" value="Beta-lactam/transpept"/>
</dbReference>
<dbReference type="Gene3D" id="3.30.450.330">
    <property type="match status" value="1"/>
</dbReference>
<evidence type="ECO:0000259" key="3">
    <source>
        <dbReference type="Pfam" id="PF00905"/>
    </source>
</evidence>
<evidence type="ECO:0000313" key="5">
    <source>
        <dbReference type="Proteomes" id="UP000230837"/>
    </source>
</evidence>
<comment type="subcellular location">
    <subcellularLocation>
        <location evidence="1">Membrane</location>
    </subcellularLocation>
</comment>
<dbReference type="GO" id="GO:0008658">
    <property type="term" value="F:penicillin binding"/>
    <property type="evidence" value="ECO:0007669"/>
    <property type="project" value="InterPro"/>
</dbReference>
<sequence>MTTIEPTVARILDKILEETQVKYHSQMTGGIIMNPKTGAIYAMNTIPTYNLNDRKDATVTDFQNPLVENVYEFGSIIKALTMASGIDSAKVTPQSTYYDAGLLNLDGYTIKNYDGRGRGTVSMQEVLNQSLNTGATFVMQQMGRDKFRDYFLKLKIGSETGIDLPNEAQGLIQNIVNSPRDIEYATASYGQGIAMTPIATTRALATLGNGGYLITPHLVSKIEYQDGTSKDINYPLGEKVFESKTSETISRMLTTVADEALLHGKISMPHHSFAAKTGTAQMSDPKTGKYYEDEFLHSFFGYFPSYDPKFLIFLYTVDPKGVQYASGTLTEPFGELTKFLINYYDIPPDR</sequence>
<reference evidence="5" key="1">
    <citation type="submission" date="2017-09" db="EMBL/GenBank/DDBJ databases">
        <title>Depth-based differentiation of microbial function through sediment-hosted aquifers and enrichment of novel symbionts in the deep terrestrial subsurface.</title>
        <authorList>
            <person name="Probst A.J."/>
            <person name="Ladd B."/>
            <person name="Jarett J.K."/>
            <person name="Geller-Mcgrath D.E."/>
            <person name="Sieber C.M.K."/>
            <person name="Emerson J.B."/>
            <person name="Anantharaman K."/>
            <person name="Thomas B.C."/>
            <person name="Malmstrom R."/>
            <person name="Stieglmeier M."/>
            <person name="Klingl A."/>
            <person name="Woyke T."/>
            <person name="Ryan C.M."/>
            <person name="Banfield J.F."/>
        </authorList>
    </citation>
    <scope>NUCLEOTIDE SEQUENCE [LARGE SCALE GENOMIC DNA]</scope>
</reference>
<name>A0A2M7IPK3_9BACT</name>
<dbReference type="Pfam" id="PF00905">
    <property type="entry name" value="Transpeptidase"/>
    <property type="match status" value="1"/>
</dbReference>
<protein>
    <recommendedName>
        <fullName evidence="3">Penicillin-binding protein transpeptidase domain-containing protein</fullName>
    </recommendedName>
</protein>
<proteinExistence type="predicted"/>
<dbReference type="InterPro" id="IPR001460">
    <property type="entry name" value="PCN-bd_Tpept"/>
</dbReference>
<dbReference type="PANTHER" id="PTHR30627:SF1">
    <property type="entry name" value="PEPTIDOGLYCAN D,D-TRANSPEPTIDASE FTSI"/>
    <property type="match status" value="1"/>
</dbReference>
<accession>A0A2M7IPK3</accession>
<dbReference type="Gene3D" id="3.40.710.10">
    <property type="entry name" value="DD-peptidase/beta-lactamase superfamily"/>
    <property type="match status" value="1"/>
</dbReference>
<dbReference type="SUPFAM" id="SSF56601">
    <property type="entry name" value="beta-lactamase/transpeptidase-like"/>
    <property type="match status" value="1"/>
</dbReference>